<dbReference type="GO" id="GO:0005576">
    <property type="term" value="C:extracellular region"/>
    <property type="evidence" value="ECO:0007669"/>
    <property type="project" value="UniProtKB-SubCell"/>
</dbReference>
<sequence>MKWLLAAWITFLASLGLAVSLKCYTCHEPTALVTCVSITNCSMETTACKTTLFSVDPGYPLFGNVTVQKSCSKECIPSELDVEGPRDYCCYEDMCNLNAGQPTTATFSARTLAATPVFTILWTRF</sequence>
<evidence type="ECO:0000313" key="7">
    <source>
        <dbReference type="EMBL" id="KAJ7338198.1"/>
    </source>
</evidence>
<dbReference type="Proteomes" id="UP001142489">
    <property type="component" value="Unassembled WGS sequence"/>
</dbReference>
<feature type="chain" id="PRO_5040215768" description="Snake toxin/toxin-like domain-containing protein" evidence="5">
    <location>
        <begin position="19"/>
        <end position="125"/>
    </location>
</feature>
<evidence type="ECO:0000256" key="2">
    <source>
        <dbReference type="ARBA" id="ARBA00022525"/>
    </source>
</evidence>
<feature type="domain" description="Snake toxin/toxin-like" evidence="6">
    <location>
        <begin position="21"/>
        <end position="96"/>
    </location>
</feature>
<dbReference type="InterPro" id="IPR045860">
    <property type="entry name" value="Snake_toxin-like_sf"/>
</dbReference>
<reference evidence="7" key="1">
    <citation type="journal article" date="2023" name="DNA Res.">
        <title>Chromosome-level genome assembly of Phrynocephalus forsythii using third-generation DNA sequencing and Hi-C analysis.</title>
        <authorList>
            <person name="Qi Y."/>
            <person name="Zhao W."/>
            <person name="Zhao Y."/>
            <person name="Niu C."/>
            <person name="Cao S."/>
            <person name="Zhang Y."/>
        </authorList>
    </citation>
    <scope>NUCLEOTIDE SEQUENCE</scope>
    <source>
        <tissue evidence="7">Muscle</tissue>
    </source>
</reference>
<evidence type="ECO:0000256" key="1">
    <source>
        <dbReference type="ARBA" id="ARBA00004613"/>
    </source>
</evidence>
<dbReference type="InterPro" id="IPR051110">
    <property type="entry name" value="Ly-6/neurotoxin-like_GPI-ap"/>
</dbReference>
<evidence type="ECO:0000313" key="8">
    <source>
        <dbReference type="Proteomes" id="UP001142489"/>
    </source>
</evidence>
<dbReference type="SUPFAM" id="SSF57302">
    <property type="entry name" value="Snake toxin-like"/>
    <property type="match status" value="1"/>
</dbReference>
<keyword evidence="2" id="KW-0964">Secreted</keyword>
<keyword evidence="3 5" id="KW-0732">Signal</keyword>
<dbReference type="AlphaFoldDB" id="A0A9Q1B4Z3"/>
<dbReference type="EMBL" id="JAPFRF010000003">
    <property type="protein sequence ID" value="KAJ7338198.1"/>
    <property type="molecule type" value="Genomic_DNA"/>
</dbReference>
<organism evidence="7 8">
    <name type="scientific">Phrynocephalus forsythii</name>
    <dbReference type="NCBI Taxonomy" id="171643"/>
    <lineage>
        <taxon>Eukaryota</taxon>
        <taxon>Metazoa</taxon>
        <taxon>Chordata</taxon>
        <taxon>Craniata</taxon>
        <taxon>Vertebrata</taxon>
        <taxon>Euteleostomi</taxon>
        <taxon>Lepidosauria</taxon>
        <taxon>Squamata</taxon>
        <taxon>Bifurcata</taxon>
        <taxon>Unidentata</taxon>
        <taxon>Episquamata</taxon>
        <taxon>Toxicofera</taxon>
        <taxon>Iguania</taxon>
        <taxon>Acrodonta</taxon>
        <taxon>Agamidae</taxon>
        <taxon>Agaminae</taxon>
        <taxon>Phrynocephalus</taxon>
    </lineage>
</organism>
<dbReference type="Gene3D" id="2.10.60.10">
    <property type="entry name" value="CD59"/>
    <property type="match status" value="1"/>
</dbReference>
<dbReference type="PANTHER" id="PTHR16983">
    <property type="entry name" value="UPAR/LY6 DOMAIN-CONTAINING PROTEIN"/>
    <property type="match status" value="1"/>
</dbReference>
<gene>
    <name evidence="7" type="ORF">JRQ81_010879</name>
</gene>
<evidence type="ECO:0000259" key="6">
    <source>
        <dbReference type="Pfam" id="PF00087"/>
    </source>
</evidence>
<proteinExistence type="predicted"/>
<evidence type="ECO:0000256" key="5">
    <source>
        <dbReference type="SAM" id="SignalP"/>
    </source>
</evidence>
<comment type="caution">
    <text evidence="7">The sequence shown here is derived from an EMBL/GenBank/DDBJ whole genome shotgun (WGS) entry which is preliminary data.</text>
</comment>
<keyword evidence="8" id="KW-1185">Reference proteome</keyword>
<dbReference type="OrthoDB" id="9344577at2759"/>
<dbReference type="PANTHER" id="PTHR16983:SF16">
    <property type="entry name" value="UPAR_LY6 DOMAIN-CONTAINING PROTEIN"/>
    <property type="match status" value="1"/>
</dbReference>
<keyword evidence="4" id="KW-1015">Disulfide bond</keyword>
<dbReference type="Pfam" id="PF00087">
    <property type="entry name" value="Toxin_TOLIP"/>
    <property type="match status" value="1"/>
</dbReference>
<dbReference type="FunFam" id="2.10.60.10:FF:000003">
    <property type="entry name" value="lymphocyte antigen 6E isoform X1"/>
    <property type="match status" value="1"/>
</dbReference>
<evidence type="ECO:0000256" key="3">
    <source>
        <dbReference type="ARBA" id="ARBA00022729"/>
    </source>
</evidence>
<dbReference type="InterPro" id="IPR035076">
    <property type="entry name" value="Toxin/TOLIP"/>
</dbReference>
<comment type="subcellular location">
    <subcellularLocation>
        <location evidence="1">Secreted</location>
    </subcellularLocation>
</comment>
<dbReference type="GO" id="GO:0005886">
    <property type="term" value="C:plasma membrane"/>
    <property type="evidence" value="ECO:0007669"/>
    <property type="project" value="TreeGrafter"/>
</dbReference>
<accession>A0A9Q1B4Z3</accession>
<evidence type="ECO:0000256" key="4">
    <source>
        <dbReference type="ARBA" id="ARBA00023157"/>
    </source>
</evidence>
<name>A0A9Q1B4Z3_9SAUR</name>
<feature type="signal peptide" evidence="5">
    <location>
        <begin position="1"/>
        <end position="18"/>
    </location>
</feature>
<protein>
    <recommendedName>
        <fullName evidence="6">Snake toxin/toxin-like domain-containing protein</fullName>
    </recommendedName>
</protein>